<dbReference type="Pfam" id="PF05577">
    <property type="entry name" value="Peptidase_S28"/>
    <property type="match status" value="1"/>
</dbReference>
<dbReference type="InterPro" id="IPR029058">
    <property type="entry name" value="AB_hydrolase_fold"/>
</dbReference>
<dbReference type="Gene3D" id="3.40.50.1820">
    <property type="entry name" value="alpha/beta hydrolase"/>
    <property type="match status" value="1"/>
</dbReference>
<protein>
    <submittedName>
        <fullName evidence="2">Uncharacterized protein</fullName>
    </submittedName>
</protein>
<dbReference type="Proteomes" id="UP000271098">
    <property type="component" value="Unassembled WGS sequence"/>
</dbReference>
<evidence type="ECO:0000313" key="2">
    <source>
        <dbReference type="EMBL" id="VDN27091.1"/>
    </source>
</evidence>
<name>A0A3P7N763_9BILA</name>
<dbReference type="OrthoDB" id="1735038at2759"/>
<organism evidence="2 3">
    <name type="scientific">Gongylonema pulchrum</name>
    <dbReference type="NCBI Taxonomy" id="637853"/>
    <lineage>
        <taxon>Eukaryota</taxon>
        <taxon>Metazoa</taxon>
        <taxon>Ecdysozoa</taxon>
        <taxon>Nematoda</taxon>
        <taxon>Chromadorea</taxon>
        <taxon>Rhabditida</taxon>
        <taxon>Spirurina</taxon>
        <taxon>Spiruromorpha</taxon>
        <taxon>Spiruroidea</taxon>
        <taxon>Gongylonematidae</taxon>
        <taxon>Gongylonema</taxon>
    </lineage>
</organism>
<keyword evidence="1" id="KW-1133">Transmembrane helix</keyword>
<accession>A0A3P7N763</accession>
<proteinExistence type="predicted"/>
<dbReference type="GO" id="GO:0006508">
    <property type="term" value="P:proteolysis"/>
    <property type="evidence" value="ECO:0007669"/>
    <property type="project" value="InterPro"/>
</dbReference>
<dbReference type="AlphaFoldDB" id="A0A3P7N763"/>
<sequence>MAVGLFAVQILEWPEQVAITNSSGHIIFSFYLNLCKDVFGAKFTGQQIYDATKRTNMGRNVLFVNGEVDPWSALSITKTTNRFNVISVSGATATTATSAATTTDVDAAGDECWPVITVKDKLWYYSSYAAPLLLIIGSALTCVFFILLGCVLLQRLASIRYCRQHCHRSPNTVGSWRFPAAVPEKTPIPESAFVPEAIRVTGTTPVHTLEGF</sequence>
<dbReference type="GO" id="GO:0070008">
    <property type="term" value="F:serine-type exopeptidase activity"/>
    <property type="evidence" value="ECO:0007669"/>
    <property type="project" value="InterPro"/>
</dbReference>
<keyword evidence="1" id="KW-0812">Transmembrane</keyword>
<gene>
    <name evidence="2" type="ORF">GPUH_LOCUS16013</name>
</gene>
<reference evidence="2 3" key="1">
    <citation type="submission" date="2018-11" db="EMBL/GenBank/DDBJ databases">
        <authorList>
            <consortium name="Pathogen Informatics"/>
        </authorList>
    </citation>
    <scope>NUCLEOTIDE SEQUENCE [LARGE SCALE GENOMIC DNA]</scope>
</reference>
<keyword evidence="3" id="KW-1185">Reference proteome</keyword>
<dbReference type="InterPro" id="IPR008758">
    <property type="entry name" value="Peptidase_S28"/>
</dbReference>
<dbReference type="EMBL" id="UYRT01083187">
    <property type="protein sequence ID" value="VDN27091.1"/>
    <property type="molecule type" value="Genomic_DNA"/>
</dbReference>
<feature type="transmembrane region" description="Helical" evidence="1">
    <location>
        <begin position="128"/>
        <end position="153"/>
    </location>
</feature>
<keyword evidence="1" id="KW-0472">Membrane</keyword>
<evidence type="ECO:0000256" key="1">
    <source>
        <dbReference type="SAM" id="Phobius"/>
    </source>
</evidence>
<evidence type="ECO:0000313" key="3">
    <source>
        <dbReference type="Proteomes" id="UP000271098"/>
    </source>
</evidence>